<dbReference type="SUPFAM" id="SSF52540">
    <property type="entry name" value="P-loop containing nucleoside triphosphate hydrolases"/>
    <property type="match status" value="1"/>
</dbReference>
<proteinExistence type="inferred from homology"/>
<comment type="similarity">
    <text evidence="1 8">Belongs to the thymidylate kinase family.</text>
</comment>
<keyword evidence="11" id="KW-1185">Reference proteome</keyword>
<evidence type="ECO:0000259" key="9">
    <source>
        <dbReference type="Pfam" id="PF02223"/>
    </source>
</evidence>
<dbReference type="HAMAP" id="MF_00165">
    <property type="entry name" value="Thymidylate_kinase"/>
    <property type="match status" value="1"/>
</dbReference>
<dbReference type="PANTHER" id="PTHR10344:SF4">
    <property type="entry name" value="UMP-CMP KINASE 2, MITOCHONDRIAL"/>
    <property type="match status" value="1"/>
</dbReference>
<keyword evidence="6 8" id="KW-0067">ATP-binding</keyword>
<accession>A0ABT6F7J2</accession>
<comment type="caution">
    <text evidence="10">The sequence shown here is derived from an EMBL/GenBank/DDBJ whole genome shotgun (WGS) entry which is preliminary data.</text>
</comment>
<dbReference type="InterPro" id="IPR027417">
    <property type="entry name" value="P-loop_NTPase"/>
</dbReference>
<keyword evidence="5 8" id="KW-0418">Kinase</keyword>
<dbReference type="Gene3D" id="3.40.50.300">
    <property type="entry name" value="P-loop containing nucleotide triphosphate hydrolases"/>
    <property type="match status" value="1"/>
</dbReference>
<dbReference type="PROSITE" id="PS01331">
    <property type="entry name" value="THYMIDYLATE_KINASE"/>
    <property type="match status" value="1"/>
</dbReference>
<dbReference type="GO" id="GO:0004798">
    <property type="term" value="F:dTMP kinase activity"/>
    <property type="evidence" value="ECO:0007669"/>
    <property type="project" value="UniProtKB-EC"/>
</dbReference>
<dbReference type="Pfam" id="PF02223">
    <property type="entry name" value="Thymidylate_kin"/>
    <property type="match status" value="1"/>
</dbReference>
<sequence>MTPQEFSNATSPPRPHPGFFLVFEGPDGGGKSTQAAHVTAWLREQGFDVVACRDPGGTSLGERLRSVVLADESVHPTMRAEMLLYMASRAQLVDEVVQPSLKAGRIVICDRFLLSNIVYQGVAGGLSVDEVAKVGIVATGGLLPDLTLVLDVPSDVARERTGPGRDRIEKRPPEYQARVREGFLAAARARPESLRAYVGRIVLIDGREGAEAVFDRIRKEVEDALALGPRP</sequence>
<dbReference type="NCBIfam" id="TIGR00041">
    <property type="entry name" value="DTMP_kinase"/>
    <property type="match status" value="1"/>
</dbReference>
<name>A0ABT6F7J2_9BACT</name>
<evidence type="ECO:0000256" key="6">
    <source>
        <dbReference type="ARBA" id="ARBA00022840"/>
    </source>
</evidence>
<protein>
    <recommendedName>
        <fullName evidence="8">Thymidylate kinase</fullName>
        <ecNumber evidence="8">2.7.4.9</ecNumber>
    </recommendedName>
    <alternativeName>
        <fullName evidence="8">dTMP kinase</fullName>
    </alternativeName>
</protein>
<evidence type="ECO:0000313" key="11">
    <source>
        <dbReference type="Proteomes" id="UP001216907"/>
    </source>
</evidence>
<evidence type="ECO:0000256" key="5">
    <source>
        <dbReference type="ARBA" id="ARBA00022777"/>
    </source>
</evidence>
<organism evidence="10 11">
    <name type="scientific">Paludisphaera mucosa</name>
    <dbReference type="NCBI Taxonomy" id="3030827"/>
    <lineage>
        <taxon>Bacteria</taxon>
        <taxon>Pseudomonadati</taxon>
        <taxon>Planctomycetota</taxon>
        <taxon>Planctomycetia</taxon>
        <taxon>Isosphaerales</taxon>
        <taxon>Isosphaeraceae</taxon>
        <taxon>Paludisphaera</taxon>
    </lineage>
</organism>
<evidence type="ECO:0000313" key="10">
    <source>
        <dbReference type="EMBL" id="MDG3003497.1"/>
    </source>
</evidence>
<evidence type="ECO:0000256" key="1">
    <source>
        <dbReference type="ARBA" id="ARBA00009776"/>
    </source>
</evidence>
<comment type="catalytic activity">
    <reaction evidence="7 8">
        <text>dTMP + ATP = dTDP + ADP</text>
        <dbReference type="Rhea" id="RHEA:13517"/>
        <dbReference type="ChEBI" id="CHEBI:30616"/>
        <dbReference type="ChEBI" id="CHEBI:58369"/>
        <dbReference type="ChEBI" id="CHEBI:63528"/>
        <dbReference type="ChEBI" id="CHEBI:456216"/>
        <dbReference type="EC" id="2.7.4.9"/>
    </reaction>
</comment>
<evidence type="ECO:0000256" key="8">
    <source>
        <dbReference type="HAMAP-Rule" id="MF_00165"/>
    </source>
</evidence>
<dbReference type="InterPro" id="IPR018095">
    <property type="entry name" value="Thymidylate_kin_CS"/>
</dbReference>
<comment type="function">
    <text evidence="8">Phosphorylation of dTMP to form dTDP in both de novo and salvage pathways of dTTP synthesis.</text>
</comment>
<keyword evidence="4 8" id="KW-0547">Nucleotide-binding</keyword>
<keyword evidence="2 8" id="KW-0808">Transferase</keyword>
<keyword evidence="3 8" id="KW-0545">Nucleotide biosynthesis</keyword>
<feature type="domain" description="Thymidylate kinase-like" evidence="9">
    <location>
        <begin position="23"/>
        <end position="192"/>
    </location>
</feature>
<evidence type="ECO:0000256" key="3">
    <source>
        <dbReference type="ARBA" id="ARBA00022727"/>
    </source>
</evidence>
<dbReference type="InterPro" id="IPR039430">
    <property type="entry name" value="Thymidylate_kin-like_dom"/>
</dbReference>
<dbReference type="Proteomes" id="UP001216907">
    <property type="component" value="Unassembled WGS sequence"/>
</dbReference>
<dbReference type="RefSeq" id="WP_277859847.1">
    <property type="nucleotide sequence ID" value="NZ_JARRAG010000001.1"/>
</dbReference>
<dbReference type="InterPro" id="IPR018094">
    <property type="entry name" value="Thymidylate_kinase"/>
</dbReference>
<gene>
    <name evidence="8 10" type="primary">tmk</name>
    <name evidence="10" type="ORF">PZE19_06945</name>
</gene>
<evidence type="ECO:0000256" key="2">
    <source>
        <dbReference type="ARBA" id="ARBA00022679"/>
    </source>
</evidence>
<feature type="binding site" evidence="8">
    <location>
        <begin position="25"/>
        <end position="32"/>
    </location>
    <ligand>
        <name>ATP</name>
        <dbReference type="ChEBI" id="CHEBI:30616"/>
    </ligand>
</feature>
<evidence type="ECO:0000256" key="7">
    <source>
        <dbReference type="ARBA" id="ARBA00048743"/>
    </source>
</evidence>
<dbReference type="CDD" id="cd01672">
    <property type="entry name" value="TMPK"/>
    <property type="match status" value="1"/>
</dbReference>
<dbReference type="EC" id="2.7.4.9" evidence="8"/>
<dbReference type="EMBL" id="JARRAG010000001">
    <property type="protein sequence ID" value="MDG3003497.1"/>
    <property type="molecule type" value="Genomic_DNA"/>
</dbReference>
<dbReference type="PANTHER" id="PTHR10344">
    <property type="entry name" value="THYMIDYLATE KINASE"/>
    <property type="match status" value="1"/>
</dbReference>
<reference evidence="10 11" key="1">
    <citation type="submission" date="2023-03" db="EMBL/GenBank/DDBJ databases">
        <title>Paludisphaera mucosa sp. nov. a novel planctomycete from northern fen.</title>
        <authorList>
            <person name="Ivanova A."/>
        </authorList>
    </citation>
    <scope>NUCLEOTIDE SEQUENCE [LARGE SCALE GENOMIC DNA]</scope>
    <source>
        <strain evidence="10 11">Pla2</strain>
    </source>
</reference>
<evidence type="ECO:0000256" key="4">
    <source>
        <dbReference type="ARBA" id="ARBA00022741"/>
    </source>
</evidence>